<accession>C6RFV2</accession>
<dbReference type="EMBL" id="ACVQ01000018">
    <property type="protein sequence ID" value="EET79647.1"/>
    <property type="molecule type" value="Genomic_DNA"/>
</dbReference>
<organism evidence="1 2">
    <name type="scientific">Campylobacter showae RM3277</name>
    <dbReference type="NCBI Taxonomy" id="553219"/>
    <lineage>
        <taxon>Bacteria</taxon>
        <taxon>Pseudomonadati</taxon>
        <taxon>Campylobacterota</taxon>
        <taxon>Epsilonproteobacteria</taxon>
        <taxon>Campylobacterales</taxon>
        <taxon>Campylobacteraceae</taxon>
        <taxon>Campylobacter</taxon>
    </lineage>
</organism>
<evidence type="ECO:0000313" key="1">
    <source>
        <dbReference type="EMBL" id="EET79647.1"/>
    </source>
</evidence>
<comment type="caution">
    <text evidence="1">The sequence shown here is derived from an EMBL/GenBank/DDBJ whole genome shotgun (WGS) entry which is preliminary data.</text>
</comment>
<dbReference type="Proteomes" id="UP000003107">
    <property type="component" value="Unassembled WGS sequence"/>
</dbReference>
<dbReference type="STRING" id="553219.CAMSH0001_2215"/>
<gene>
    <name evidence="1" type="ORF">CAMSH0001_2215</name>
</gene>
<protein>
    <submittedName>
        <fullName evidence="1">Uncharacterized protein</fullName>
    </submittedName>
</protein>
<reference evidence="1 2" key="1">
    <citation type="submission" date="2009-07" db="EMBL/GenBank/DDBJ databases">
        <authorList>
            <person name="Madupu R."/>
            <person name="Sebastian Y."/>
            <person name="Durkin A.S."/>
            <person name="Torralba M."/>
            <person name="Methe B."/>
            <person name="Sutton G.G."/>
            <person name="Strausberg R.L."/>
            <person name="Nelson K.E."/>
        </authorList>
    </citation>
    <scope>NUCLEOTIDE SEQUENCE [LARGE SCALE GENOMIC DNA]</scope>
    <source>
        <strain evidence="1 2">RM3277</strain>
    </source>
</reference>
<sequence>MSYLKPRKIFINFLFVKFVHAQCYKFTKNFSDVSFFHEFI</sequence>
<keyword evidence="2" id="KW-1185">Reference proteome</keyword>
<evidence type="ECO:0000313" key="2">
    <source>
        <dbReference type="Proteomes" id="UP000003107"/>
    </source>
</evidence>
<dbReference type="AlphaFoldDB" id="C6RFV2"/>
<name>C6RFV2_9BACT</name>
<proteinExistence type="predicted"/>